<keyword evidence="4" id="KW-1185">Reference proteome</keyword>
<dbReference type="Pfam" id="PF00059">
    <property type="entry name" value="Lectin_C"/>
    <property type="match status" value="1"/>
</dbReference>
<reference evidence="3 4" key="1">
    <citation type="journal article" date="2017" name="PLoS Biol.">
        <title>The sea cucumber genome provides insights into morphological evolution and visceral regeneration.</title>
        <authorList>
            <person name="Zhang X."/>
            <person name="Sun L."/>
            <person name="Yuan J."/>
            <person name="Sun Y."/>
            <person name="Gao Y."/>
            <person name="Zhang L."/>
            <person name="Li S."/>
            <person name="Dai H."/>
            <person name="Hamel J.F."/>
            <person name="Liu C."/>
            <person name="Yu Y."/>
            <person name="Liu S."/>
            <person name="Lin W."/>
            <person name="Guo K."/>
            <person name="Jin S."/>
            <person name="Xu P."/>
            <person name="Storey K.B."/>
            <person name="Huan P."/>
            <person name="Zhang T."/>
            <person name="Zhou Y."/>
            <person name="Zhang J."/>
            <person name="Lin C."/>
            <person name="Li X."/>
            <person name="Xing L."/>
            <person name="Huo D."/>
            <person name="Sun M."/>
            <person name="Wang L."/>
            <person name="Mercier A."/>
            <person name="Li F."/>
            <person name="Yang H."/>
            <person name="Xiang J."/>
        </authorList>
    </citation>
    <scope>NUCLEOTIDE SEQUENCE [LARGE SCALE GENOMIC DNA]</scope>
    <source>
        <strain evidence="3">Shaxun</strain>
        <tissue evidence="3">Muscle</tissue>
    </source>
</reference>
<comment type="caution">
    <text evidence="3">The sequence shown here is derived from an EMBL/GenBank/DDBJ whole genome shotgun (WGS) entry which is preliminary data.</text>
</comment>
<dbReference type="EMBL" id="MRZV01000335">
    <property type="protein sequence ID" value="PIK52304.1"/>
    <property type="molecule type" value="Genomic_DNA"/>
</dbReference>
<dbReference type="SMART" id="SM00034">
    <property type="entry name" value="CLECT"/>
    <property type="match status" value="1"/>
</dbReference>
<proteinExistence type="predicted"/>
<dbReference type="PROSITE" id="PS50041">
    <property type="entry name" value="C_TYPE_LECTIN_2"/>
    <property type="match status" value="1"/>
</dbReference>
<dbReference type="InterPro" id="IPR001304">
    <property type="entry name" value="C-type_lectin-like"/>
</dbReference>
<evidence type="ECO:0000256" key="1">
    <source>
        <dbReference type="ARBA" id="ARBA00023157"/>
    </source>
</evidence>
<accession>A0A2G8KWB8</accession>
<name>A0A2G8KWB8_STIJA</name>
<dbReference type="Proteomes" id="UP000230750">
    <property type="component" value="Unassembled WGS sequence"/>
</dbReference>
<dbReference type="InterPro" id="IPR050801">
    <property type="entry name" value="Ca-Dep_Lectins_ImmuneDev"/>
</dbReference>
<keyword evidence="1" id="KW-1015">Disulfide bond</keyword>
<dbReference type="Gene3D" id="3.10.100.10">
    <property type="entry name" value="Mannose-Binding Protein A, subunit A"/>
    <property type="match status" value="2"/>
</dbReference>
<dbReference type="InterPro" id="IPR016186">
    <property type="entry name" value="C-type_lectin-like/link_sf"/>
</dbReference>
<dbReference type="PANTHER" id="PTHR22801">
    <property type="entry name" value="LITHOSTATHINE"/>
    <property type="match status" value="1"/>
</dbReference>
<evidence type="ECO:0000259" key="2">
    <source>
        <dbReference type="PROSITE" id="PS50041"/>
    </source>
</evidence>
<gene>
    <name evidence="3" type="ORF">BSL78_10796</name>
</gene>
<dbReference type="PROSITE" id="PS00615">
    <property type="entry name" value="C_TYPE_LECTIN_1"/>
    <property type="match status" value="1"/>
</dbReference>
<dbReference type="InterPro" id="IPR018378">
    <property type="entry name" value="C-type_lectin_CS"/>
</dbReference>
<feature type="domain" description="C-type lectin" evidence="2">
    <location>
        <begin position="27"/>
        <end position="147"/>
    </location>
</feature>
<dbReference type="CDD" id="cd00037">
    <property type="entry name" value="CLECT"/>
    <property type="match status" value="2"/>
</dbReference>
<dbReference type="PANTHER" id="PTHR22801:SF63">
    <property type="entry name" value="C-TYPE LECTIN DOMAIN-CONTAINING PROTEIN"/>
    <property type="match status" value="1"/>
</dbReference>
<dbReference type="SUPFAM" id="SSF56436">
    <property type="entry name" value="C-type lectin-like"/>
    <property type="match status" value="2"/>
</dbReference>
<protein>
    <recommendedName>
        <fullName evidence="2">C-type lectin domain-containing protein</fullName>
    </recommendedName>
</protein>
<dbReference type="AlphaFoldDB" id="A0A2G8KWB8"/>
<dbReference type="OrthoDB" id="418245at2759"/>
<sequence length="233" mass="26375">MLICWSLSCCPATSVPRHRCRGDGREHDGRCFWFMQTKASWADANVMCSRLFGDHVTLTTIKDAITNTFVRLGSDSTLWIGLHEAHGEGEWRWVDHSLASTGPHVYSNWEASAPTPDSTLKNCAAMYRGSDQWRDVGCKKKYRFVCSELPSAPVCPNGGTYFRDRCYWAAEPSLPFNAAEEYCWEHFGPDTHITTSKDAEVNLFLSRLVYPGIWLGLHDRHSEGVWNGLTVLH</sequence>
<evidence type="ECO:0000313" key="4">
    <source>
        <dbReference type="Proteomes" id="UP000230750"/>
    </source>
</evidence>
<dbReference type="InterPro" id="IPR016187">
    <property type="entry name" value="CTDL_fold"/>
</dbReference>
<organism evidence="3 4">
    <name type="scientific">Stichopus japonicus</name>
    <name type="common">Sea cucumber</name>
    <dbReference type="NCBI Taxonomy" id="307972"/>
    <lineage>
        <taxon>Eukaryota</taxon>
        <taxon>Metazoa</taxon>
        <taxon>Echinodermata</taxon>
        <taxon>Eleutherozoa</taxon>
        <taxon>Echinozoa</taxon>
        <taxon>Holothuroidea</taxon>
        <taxon>Aspidochirotacea</taxon>
        <taxon>Aspidochirotida</taxon>
        <taxon>Stichopodidae</taxon>
        <taxon>Apostichopus</taxon>
    </lineage>
</organism>
<evidence type="ECO:0000313" key="3">
    <source>
        <dbReference type="EMBL" id="PIK52304.1"/>
    </source>
</evidence>